<dbReference type="GO" id="GO:0051903">
    <property type="term" value="F:S-(hydroxymethyl)glutathione dehydrogenase [NAD(P)+] activity"/>
    <property type="evidence" value="ECO:0007669"/>
    <property type="project" value="TreeGrafter"/>
</dbReference>
<evidence type="ECO:0000256" key="7">
    <source>
        <dbReference type="ARBA" id="ARBA00022723"/>
    </source>
</evidence>
<accession>A0A7J7GR90</accession>
<proteinExistence type="inferred from homology"/>
<evidence type="ECO:0000256" key="6">
    <source>
        <dbReference type="ARBA" id="ARBA00022490"/>
    </source>
</evidence>
<gene>
    <name evidence="16" type="ORF">HYC85_020073</name>
</gene>
<dbReference type="GO" id="GO:0008270">
    <property type="term" value="F:zinc ion binding"/>
    <property type="evidence" value="ECO:0007669"/>
    <property type="project" value="TreeGrafter"/>
</dbReference>
<dbReference type="Pfam" id="PF00107">
    <property type="entry name" value="ADH_zinc_N"/>
    <property type="match status" value="1"/>
</dbReference>
<dbReference type="InterPro" id="IPR036291">
    <property type="entry name" value="NAD(P)-bd_dom_sf"/>
</dbReference>
<dbReference type="EC" id="1.1.1.1" evidence="5"/>
<reference evidence="17" key="1">
    <citation type="journal article" date="2020" name="Nat. Commun.">
        <title>Genome assembly of wild tea tree DASZ reveals pedigree and selection history of tea varieties.</title>
        <authorList>
            <person name="Zhang W."/>
            <person name="Zhang Y."/>
            <person name="Qiu H."/>
            <person name="Guo Y."/>
            <person name="Wan H."/>
            <person name="Zhang X."/>
            <person name="Scossa F."/>
            <person name="Alseekh S."/>
            <person name="Zhang Q."/>
            <person name="Wang P."/>
            <person name="Xu L."/>
            <person name="Schmidt M.H."/>
            <person name="Jia X."/>
            <person name="Li D."/>
            <person name="Zhu A."/>
            <person name="Guo F."/>
            <person name="Chen W."/>
            <person name="Ni D."/>
            <person name="Usadel B."/>
            <person name="Fernie A.R."/>
            <person name="Wen W."/>
        </authorList>
    </citation>
    <scope>NUCLEOTIDE SEQUENCE [LARGE SCALE GENOMIC DNA]</scope>
    <source>
        <strain evidence="17">cv. G240</strain>
    </source>
</reference>
<dbReference type="PANTHER" id="PTHR43880:SF9">
    <property type="entry name" value="ALCOHOL DEHYDROGENASE 1"/>
    <property type="match status" value="1"/>
</dbReference>
<evidence type="ECO:0000256" key="5">
    <source>
        <dbReference type="ARBA" id="ARBA00013190"/>
    </source>
</evidence>
<comment type="subunit">
    <text evidence="4">Homodimer.</text>
</comment>
<dbReference type="InterPro" id="IPR011032">
    <property type="entry name" value="GroES-like_sf"/>
</dbReference>
<dbReference type="Gene3D" id="3.90.180.10">
    <property type="entry name" value="Medium-chain alcohol dehydrogenases, catalytic domain"/>
    <property type="match status" value="1"/>
</dbReference>
<dbReference type="Pfam" id="PF08240">
    <property type="entry name" value="ADH_N"/>
    <property type="match status" value="1"/>
</dbReference>
<keyword evidence="9" id="KW-0560">Oxidoreductase</keyword>
<dbReference type="SUPFAM" id="SSF51735">
    <property type="entry name" value="NAD(P)-binding Rossmann-fold domains"/>
    <property type="match status" value="1"/>
</dbReference>
<dbReference type="EMBL" id="JACBKZ010000009">
    <property type="protein sequence ID" value="KAF5942431.1"/>
    <property type="molecule type" value="Genomic_DNA"/>
</dbReference>
<dbReference type="FunFam" id="3.40.50.720:FF:001292">
    <property type="entry name" value="Alcohol dehydrogenase class-P"/>
    <property type="match status" value="1"/>
</dbReference>
<evidence type="ECO:0000256" key="4">
    <source>
        <dbReference type="ARBA" id="ARBA00011738"/>
    </source>
</evidence>
<comment type="caution">
    <text evidence="16">The sequence shown here is derived from an EMBL/GenBank/DDBJ whole genome shotgun (WGS) entry which is preliminary data.</text>
</comment>
<evidence type="ECO:0000259" key="14">
    <source>
        <dbReference type="Pfam" id="PF00107"/>
    </source>
</evidence>
<evidence type="ECO:0000256" key="1">
    <source>
        <dbReference type="ARBA" id="ARBA00001947"/>
    </source>
</evidence>
<evidence type="ECO:0000256" key="9">
    <source>
        <dbReference type="ARBA" id="ARBA00023002"/>
    </source>
</evidence>
<keyword evidence="8" id="KW-0862">Zinc</keyword>
<dbReference type="FunFam" id="3.90.180.10:FF:000007">
    <property type="entry name" value="Alcohol dehydrogenase 6"/>
    <property type="match status" value="1"/>
</dbReference>
<keyword evidence="6" id="KW-0963">Cytoplasm</keyword>
<keyword evidence="10" id="KW-0520">NAD</keyword>
<evidence type="ECO:0000256" key="13">
    <source>
        <dbReference type="ARBA" id="ARBA00049243"/>
    </source>
</evidence>
<evidence type="ECO:0000259" key="15">
    <source>
        <dbReference type="Pfam" id="PF08240"/>
    </source>
</evidence>
<dbReference type="PANTHER" id="PTHR43880">
    <property type="entry name" value="ALCOHOL DEHYDROGENASE"/>
    <property type="match status" value="1"/>
</dbReference>
<dbReference type="InterPro" id="IPR013149">
    <property type="entry name" value="ADH-like_C"/>
</dbReference>
<comment type="catalytic activity">
    <reaction evidence="13">
        <text>a primary alcohol + NAD(+) = an aldehyde + NADH + H(+)</text>
        <dbReference type="Rhea" id="RHEA:10736"/>
        <dbReference type="ChEBI" id="CHEBI:15378"/>
        <dbReference type="ChEBI" id="CHEBI:15734"/>
        <dbReference type="ChEBI" id="CHEBI:17478"/>
        <dbReference type="ChEBI" id="CHEBI:57540"/>
        <dbReference type="ChEBI" id="CHEBI:57945"/>
        <dbReference type="EC" id="1.1.1.1"/>
    </reaction>
</comment>
<keyword evidence="7" id="KW-0479">Metal-binding</keyword>
<comment type="subcellular location">
    <subcellularLocation>
        <location evidence="2">Cytoplasm</location>
    </subcellularLocation>
</comment>
<evidence type="ECO:0000256" key="10">
    <source>
        <dbReference type="ARBA" id="ARBA00023027"/>
    </source>
</evidence>
<reference evidence="16 17" key="2">
    <citation type="submission" date="2020-07" db="EMBL/GenBank/DDBJ databases">
        <title>Genome assembly of wild tea tree DASZ reveals pedigree and selection history of tea varieties.</title>
        <authorList>
            <person name="Zhang W."/>
        </authorList>
    </citation>
    <scope>NUCLEOTIDE SEQUENCE [LARGE SCALE GENOMIC DNA]</scope>
    <source>
        <strain evidence="17">cv. G240</strain>
        <tissue evidence="16">Leaf</tissue>
    </source>
</reference>
<dbReference type="AlphaFoldDB" id="A0A7J7GR90"/>
<evidence type="ECO:0000256" key="12">
    <source>
        <dbReference type="ARBA" id="ARBA00049164"/>
    </source>
</evidence>
<comment type="catalytic activity">
    <reaction evidence="12">
        <text>a secondary alcohol + NAD(+) = a ketone + NADH + H(+)</text>
        <dbReference type="Rhea" id="RHEA:10740"/>
        <dbReference type="ChEBI" id="CHEBI:15378"/>
        <dbReference type="ChEBI" id="CHEBI:17087"/>
        <dbReference type="ChEBI" id="CHEBI:35681"/>
        <dbReference type="ChEBI" id="CHEBI:57540"/>
        <dbReference type="ChEBI" id="CHEBI:57945"/>
        <dbReference type="EC" id="1.1.1.1"/>
    </reaction>
</comment>
<dbReference type="SUPFAM" id="SSF50129">
    <property type="entry name" value="GroES-like"/>
    <property type="match status" value="2"/>
</dbReference>
<sequence length="476" mass="51414">MLPAGALLPNKEQLDYSIAIEYDSPHVPYQVPKVDPLDVDSISIRTTSIVSVSECVPVVPVAVSTFDIAVAWEAGKPLVIEEVEVAPPQKMEVRVKILYTSLCHTDVYFCEAKVSSLVSINSSHHGDTQIGSFFSILRGQNPVFPRILGDEAGGIVESVGAGVTDLAPGDHVLPVFTGECKECAHCKSEESNMCDLLRINPDRGVMIHDQKSRFSINGKPIFYFVGTSTFSEYTVVHVGCLAKINPLAPLDKVCVLSCGISTELIIVGPFNSYCSNKQICGILFSVGFGATVNVAKPTKGSTVAVFGLGAVGLAAAEGAKVSGASRVIGVDLNSNRYEQAKKFGVTEFVNPKDYNKPVQEVIAEMTNGGVDRSVECTGSTEAMISAFECVHDGWGVAVLVGVPHKDAVFRTHPVNFLNERTLKGTVFGNYKPRSDIPSVVEKYMNKELELEKFITHQVPFSEINKAFDYLLKGESI</sequence>
<dbReference type="GO" id="GO:0046294">
    <property type="term" value="P:formaldehyde catabolic process"/>
    <property type="evidence" value="ECO:0007669"/>
    <property type="project" value="TreeGrafter"/>
</dbReference>
<organism evidence="16 17">
    <name type="scientific">Camellia sinensis</name>
    <name type="common">Tea plant</name>
    <name type="synonym">Thea sinensis</name>
    <dbReference type="NCBI Taxonomy" id="4442"/>
    <lineage>
        <taxon>Eukaryota</taxon>
        <taxon>Viridiplantae</taxon>
        <taxon>Streptophyta</taxon>
        <taxon>Embryophyta</taxon>
        <taxon>Tracheophyta</taxon>
        <taxon>Spermatophyta</taxon>
        <taxon>Magnoliopsida</taxon>
        <taxon>eudicotyledons</taxon>
        <taxon>Gunneridae</taxon>
        <taxon>Pentapetalae</taxon>
        <taxon>asterids</taxon>
        <taxon>Ericales</taxon>
        <taxon>Theaceae</taxon>
        <taxon>Camellia</taxon>
    </lineage>
</organism>
<feature type="domain" description="Alcohol dehydrogenase-like N-terminal" evidence="15">
    <location>
        <begin position="90"/>
        <end position="244"/>
    </location>
</feature>
<keyword evidence="17" id="KW-1185">Reference proteome</keyword>
<dbReference type="GO" id="GO:0005829">
    <property type="term" value="C:cytosol"/>
    <property type="evidence" value="ECO:0007669"/>
    <property type="project" value="TreeGrafter"/>
</dbReference>
<name>A0A7J7GR90_CAMSI</name>
<comment type="cofactor">
    <cofactor evidence="1">
        <name>Zn(2+)</name>
        <dbReference type="ChEBI" id="CHEBI:29105"/>
    </cofactor>
</comment>
<evidence type="ECO:0000256" key="3">
    <source>
        <dbReference type="ARBA" id="ARBA00010902"/>
    </source>
</evidence>
<evidence type="ECO:0000313" key="17">
    <source>
        <dbReference type="Proteomes" id="UP000593564"/>
    </source>
</evidence>
<dbReference type="CDD" id="cd08301">
    <property type="entry name" value="alcohol_DH_plants"/>
    <property type="match status" value="1"/>
</dbReference>
<comment type="similarity">
    <text evidence="3">Belongs to the zinc-containing alcohol dehydrogenase family. Class-III subfamily.</text>
</comment>
<evidence type="ECO:0000256" key="2">
    <source>
        <dbReference type="ARBA" id="ARBA00004496"/>
    </source>
</evidence>
<dbReference type="Proteomes" id="UP000593564">
    <property type="component" value="Unassembled WGS sequence"/>
</dbReference>
<evidence type="ECO:0000256" key="11">
    <source>
        <dbReference type="ARBA" id="ARBA00041139"/>
    </source>
</evidence>
<evidence type="ECO:0000256" key="8">
    <source>
        <dbReference type="ARBA" id="ARBA00022833"/>
    </source>
</evidence>
<dbReference type="InterPro" id="IPR013154">
    <property type="entry name" value="ADH-like_N"/>
</dbReference>
<dbReference type="GO" id="GO:0004022">
    <property type="term" value="F:alcohol dehydrogenase (NAD+) activity"/>
    <property type="evidence" value="ECO:0007669"/>
    <property type="project" value="UniProtKB-EC"/>
</dbReference>
<protein>
    <recommendedName>
        <fullName evidence="11">Alcohol dehydrogenase 1</fullName>
        <ecNumber evidence="5">1.1.1.1</ecNumber>
    </recommendedName>
</protein>
<feature type="domain" description="Alcohol dehydrogenase-like C-terminal" evidence="14">
    <location>
        <begin position="310"/>
        <end position="441"/>
    </location>
</feature>
<evidence type="ECO:0000313" key="16">
    <source>
        <dbReference type="EMBL" id="KAF5942431.1"/>
    </source>
</evidence>
<dbReference type="Gene3D" id="3.40.50.720">
    <property type="entry name" value="NAD(P)-binding Rossmann-like Domain"/>
    <property type="match status" value="1"/>
</dbReference>